<dbReference type="KEGG" id="acj:ACAM_0084"/>
<dbReference type="AlphaFoldDB" id="U3TC71"/>
<evidence type="ECO:0000259" key="1">
    <source>
        <dbReference type="SMART" id="SM00933"/>
    </source>
</evidence>
<evidence type="ECO:0000313" key="2">
    <source>
        <dbReference type="EMBL" id="BAN89553.1"/>
    </source>
</evidence>
<dbReference type="EMBL" id="AP012489">
    <property type="protein sequence ID" value="BAN89553.1"/>
    <property type="molecule type" value="Genomic_DNA"/>
</dbReference>
<organism evidence="2 3">
    <name type="scientific">Aeropyrum camini SY1 = JCM 12091</name>
    <dbReference type="NCBI Taxonomy" id="1198449"/>
    <lineage>
        <taxon>Archaea</taxon>
        <taxon>Thermoproteota</taxon>
        <taxon>Thermoprotei</taxon>
        <taxon>Desulfurococcales</taxon>
        <taxon>Desulfurococcaceae</taxon>
        <taxon>Aeropyrum</taxon>
    </lineage>
</organism>
<dbReference type="Pfam" id="PF09376">
    <property type="entry name" value="NurA"/>
    <property type="match status" value="1"/>
</dbReference>
<dbReference type="eggNOG" id="arCOG00367">
    <property type="taxonomic scope" value="Archaea"/>
</dbReference>
<dbReference type="GeneID" id="17110998"/>
<dbReference type="SMART" id="SM00933">
    <property type="entry name" value="NurA"/>
    <property type="match status" value="1"/>
</dbReference>
<dbReference type="STRING" id="1198449.ACAM_0084"/>
<keyword evidence="3" id="KW-1185">Reference proteome</keyword>
<dbReference type="Proteomes" id="UP000016887">
    <property type="component" value="Chromosome"/>
</dbReference>
<protein>
    <submittedName>
        <fullName evidence="2">5' to 3' nuclease repair protein NurA</fullName>
    </submittedName>
</protein>
<accession>U3TC71</accession>
<dbReference type="InterPro" id="IPR018977">
    <property type="entry name" value="NurA_domain"/>
</dbReference>
<dbReference type="RefSeq" id="WP_022540834.1">
    <property type="nucleotide sequence ID" value="NC_022521.1"/>
</dbReference>
<reference evidence="2 3" key="1">
    <citation type="journal article" date="2013" name="Appl. Environ. Microbiol.">
        <title>Variation of the Virus-Related Elements within Syntenic Genomes of the Hyperthermophilic Archaeon Aeropyrum.</title>
        <authorList>
            <person name="Daifuku T."/>
            <person name="Yoshida T."/>
            <person name="Kitamura T."/>
            <person name="Kawaichi S."/>
            <person name="Inoue T."/>
            <person name="Nomura K."/>
            <person name="Yoshida Y."/>
            <person name="Kuno S."/>
            <person name="Sako Y."/>
        </authorList>
    </citation>
    <scope>NUCLEOTIDE SEQUENCE [LARGE SCALE GENOMIC DNA]</scope>
    <source>
        <strain evidence="2 3">SY1</strain>
    </source>
</reference>
<gene>
    <name evidence="2" type="ORF">ACAM_0084</name>
</gene>
<feature type="domain" description="NurA" evidence="1">
    <location>
        <begin position="49"/>
        <end position="375"/>
    </location>
</feature>
<proteinExistence type="predicted"/>
<name>U3TC71_9CREN</name>
<sequence length="401" mass="43523">MAPIHRTIVDEAREVKPLVERLVRERSEKSIMCPGLLGFRPIETGKRPDNTVAVDGGNRSRDYREFTIYLARAWAGGGVGESLLHSIGVVVPPSDAEARISIYREILEAVAAKDAVAGGGGGLLLLDGSPSTALKWWRPGLSRWGLKMSAAIAEAEKILPRLRDKGLIPACEPGGCVETLLEKAARRPASSRAAMILGTVTEDIERLRWIVAVEVAEKLYMYKAMLEEAWDRGYTPVFVAKTSRSTEMCRGPIADAAYIEVRAPLNPSYAIARGDLMVKEGLSSMLGIEVGEGDGRFIPDVAGLREFYEDLAELSTYARLSPGGPILRISILLPGGDRRLSDHLGLLDSILPQLAGLSPSGYPVLLLVAHERARVSGEDLERVSLLLGLSLREVSRGVLRI</sequence>
<evidence type="ECO:0000313" key="3">
    <source>
        <dbReference type="Proteomes" id="UP000016887"/>
    </source>
</evidence>